<dbReference type="InterPro" id="IPR001441">
    <property type="entry name" value="UPP_synth-like"/>
</dbReference>
<feature type="binding site" evidence="2">
    <location>
        <position position="56"/>
    </location>
    <ligand>
        <name>substrate</name>
    </ligand>
</feature>
<reference evidence="3 4" key="1">
    <citation type="journal article" date="2023" name="ISME J.">
        <title>Thermophilic Dehalococcoidia with unusual traits shed light on an unexpected past.</title>
        <authorList>
            <person name="Palmer M."/>
            <person name="Covington J.K."/>
            <person name="Zhou E.M."/>
            <person name="Thomas S.C."/>
            <person name="Habib N."/>
            <person name="Seymour C.O."/>
            <person name="Lai D."/>
            <person name="Johnston J."/>
            <person name="Hashimi A."/>
            <person name="Jiao J.Y."/>
            <person name="Muok A.R."/>
            <person name="Liu L."/>
            <person name="Xian W.D."/>
            <person name="Zhi X.Y."/>
            <person name="Li M.M."/>
            <person name="Silva L.P."/>
            <person name="Bowen B.P."/>
            <person name="Louie K."/>
            <person name="Briegel A."/>
            <person name="Pett-Ridge J."/>
            <person name="Weber P.K."/>
            <person name="Tocheva E.I."/>
            <person name="Woyke T."/>
            <person name="Northen T.R."/>
            <person name="Mayali X."/>
            <person name="Li W.J."/>
            <person name="Hedlund B.P."/>
        </authorList>
    </citation>
    <scope>NUCLEOTIDE SEQUENCE [LARGE SCALE GENOMIC DNA]</scope>
    <source>
        <strain evidence="3 4">YIM 72310</strain>
    </source>
</reference>
<feature type="binding site" evidence="2">
    <location>
        <position position="222"/>
    </location>
    <ligand>
        <name>Mg(2+)</name>
        <dbReference type="ChEBI" id="CHEBI:18420"/>
    </ligand>
</feature>
<dbReference type="PANTHER" id="PTHR10291:SF0">
    <property type="entry name" value="DEHYDRODOLICHYL DIPHOSPHATE SYNTHASE 2"/>
    <property type="match status" value="1"/>
</dbReference>
<evidence type="ECO:0000313" key="3">
    <source>
        <dbReference type="EMBL" id="WBL36052.1"/>
    </source>
</evidence>
<feature type="active site" description="Proton acceptor" evidence="2">
    <location>
        <position position="87"/>
    </location>
</feature>
<feature type="binding site" evidence="2">
    <location>
        <position position="90"/>
    </location>
    <ligand>
        <name>substrate</name>
    </ligand>
</feature>
<dbReference type="EMBL" id="CP115149">
    <property type="protein sequence ID" value="WBL36052.1"/>
    <property type="molecule type" value="Genomic_DNA"/>
</dbReference>
<dbReference type="PANTHER" id="PTHR10291">
    <property type="entry name" value="DEHYDRODOLICHYL DIPHOSPHATE SYNTHASE FAMILY MEMBER"/>
    <property type="match status" value="1"/>
</dbReference>
<feature type="binding site" evidence="2">
    <location>
        <position position="39"/>
    </location>
    <ligand>
        <name>Mg(2+)</name>
        <dbReference type="ChEBI" id="CHEBI:18420"/>
    </ligand>
</feature>
<name>A0ABY7M685_9CHLR</name>
<dbReference type="SUPFAM" id="SSF64005">
    <property type="entry name" value="Undecaprenyl diphosphate synthase"/>
    <property type="match status" value="1"/>
</dbReference>
<dbReference type="InterPro" id="IPR018520">
    <property type="entry name" value="UPP_synth-like_CS"/>
</dbReference>
<accession>A0ABY7M685</accession>
<dbReference type="NCBIfam" id="NF011405">
    <property type="entry name" value="PRK14830.1"/>
    <property type="match status" value="1"/>
</dbReference>
<dbReference type="EC" id="2.5.1.-" evidence="2"/>
<comment type="cofactor">
    <cofactor evidence="2">
        <name>Mg(2+)</name>
        <dbReference type="ChEBI" id="CHEBI:18420"/>
    </cofactor>
    <text evidence="2">Binds 2 magnesium ions per subunit.</text>
</comment>
<dbReference type="PROSITE" id="PS01066">
    <property type="entry name" value="UPP_SYNTHASE"/>
    <property type="match status" value="1"/>
</dbReference>
<feature type="binding site" evidence="2">
    <location>
        <begin position="40"/>
        <end position="43"/>
    </location>
    <ligand>
        <name>substrate</name>
    </ligand>
</feature>
<protein>
    <recommendedName>
        <fullName evidence="2">Isoprenyl transferase</fullName>
        <ecNumber evidence="2">2.5.1.-</ecNumber>
    </recommendedName>
</protein>
<feature type="binding site" evidence="2">
    <location>
        <position position="88"/>
    </location>
    <ligand>
        <name>substrate</name>
    </ligand>
</feature>
<feature type="binding site" evidence="2">
    <location>
        <begin position="209"/>
        <end position="211"/>
    </location>
    <ligand>
        <name>substrate</name>
    </ligand>
</feature>
<keyword evidence="2" id="KW-0479">Metal-binding</keyword>
<dbReference type="GO" id="GO:0016740">
    <property type="term" value="F:transferase activity"/>
    <property type="evidence" value="ECO:0007669"/>
    <property type="project" value="UniProtKB-KW"/>
</dbReference>
<gene>
    <name evidence="3" type="ORF">O0235_14985</name>
</gene>
<dbReference type="Pfam" id="PF01255">
    <property type="entry name" value="Prenyltransf"/>
    <property type="match status" value="1"/>
</dbReference>
<feature type="active site" evidence="2">
    <location>
        <position position="39"/>
    </location>
</feature>
<proteinExistence type="inferred from homology"/>
<evidence type="ECO:0000256" key="1">
    <source>
        <dbReference type="ARBA" id="ARBA00022679"/>
    </source>
</evidence>
<keyword evidence="2" id="KW-0460">Magnesium</keyword>
<sequence>MKSEAAKPGTASRPAEYLGDLISPITGGRIPRHVAIIMDGNGRWATQRGLPRAAGHRAGTENIRRVIERFADHGVQYLTLYAFSTENWNRPQREVRALIRLLRYFIRRELNNLHRNGIRLQMLGHIETLPEWLQQQVRDAIALTRENDRMVLNICFSYGGRDDIVMAIRGMIADGVAADDVTEELVGRYVMTAGMPDPDLVIRTAGEQRISNFLLWQSAYAELYFTDTYWPDFGREDTDIALAEYGRRKRKFGGLLEEDLEAFRDRGT</sequence>
<feature type="binding site" evidence="2">
    <location>
        <begin position="84"/>
        <end position="86"/>
    </location>
    <ligand>
        <name>substrate</name>
    </ligand>
</feature>
<comment type="similarity">
    <text evidence="2">Belongs to the UPP synthase family.</text>
</comment>
<dbReference type="Gene3D" id="3.40.1180.10">
    <property type="entry name" value="Decaprenyl diphosphate synthase-like"/>
    <property type="match status" value="1"/>
</dbReference>
<organism evidence="3 4">
    <name type="scientific">Tepidiforma flava</name>
    <dbReference type="NCBI Taxonomy" id="3004094"/>
    <lineage>
        <taxon>Bacteria</taxon>
        <taxon>Bacillati</taxon>
        <taxon>Chloroflexota</taxon>
        <taxon>Tepidiformia</taxon>
        <taxon>Tepidiformales</taxon>
        <taxon>Tepidiformaceae</taxon>
        <taxon>Tepidiforma</taxon>
    </lineage>
</organism>
<evidence type="ECO:0000256" key="2">
    <source>
        <dbReference type="HAMAP-Rule" id="MF_01139"/>
    </source>
</evidence>
<comment type="subunit">
    <text evidence="2">Homodimer.</text>
</comment>
<evidence type="ECO:0000313" key="4">
    <source>
        <dbReference type="Proteomes" id="UP001212803"/>
    </source>
</evidence>
<dbReference type="CDD" id="cd00475">
    <property type="entry name" value="Cis_IPPS"/>
    <property type="match status" value="1"/>
</dbReference>
<feature type="binding site" evidence="2">
    <location>
        <position position="52"/>
    </location>
    <ligand>
        <name>substrate</name>
    </ligand>
</feature>
<dbReference type="InterPro" id="IPR036424">
    <property type="entry name" value="UPP_synth-like_sf"/>
</dbReference>
<feature type="binding site" evidence="2">
    <location>
        <position position="203"/>
    </location>
    <ligand>
        <name>substrate</name>
    </ligand>
</feature>
<dbReference type="HAMAP" id="MF_01139">
    <property type="entry name" value="ISPT"/>
    <property type="match status" value="1"/>
</dbReference>
<comment type="function">
    <text evidence="2">Catalyzes the condensation of isopentenyl diphosphate (IPP) with allylic pyrophosphates generating different type of terpenoids.</text>
</comment>
<keyword evidence="1 2" id="KW-0808">Transferase</keyword>
<dbReference type="Proteomes" id="UP001212803">
    <property type="component" value="Chromosome"/>
</dbReference>
<feature type="binding site" evidence="2">
    <location>
        <position position="44"/>
    </location>
    <ligand>
        <name>substrate</name>
    </ligand>
</feature>
<keyword evidence="4" id="KW-1185">Reference proteome</keyword>
<dbReference type="NCBIfam" id="TIGR00055">
    <property type="entry name" value="uppS"/>
    <property type="match status" value="1"/>
</dbReference>